<evidence type="ECO:0000256" key="3">
    <source>
        <dbReference type="ARBA" id="ARBA00023274"/>
    </source>
</evidence>
<dbReference type="EMBL" id="KT806043">
    <property type="protein sequence ID" value="AMN87089.1"/>
    <property type="molecule type" value="Genomic_DNA"/>
</dbReference>
<dbReference type="InterPro" id="IPR023798">
    <property type="entry name" value="Ribosomal_uS7_dom"/>
</dbReference>
<keyword evidence="3" id="KW-0687">Ribonucleoprotein</keyword>
<keyword evidence="5" id="KW-0496">Mitochondrion</keyword>
<dbReference type="GeneID" id="27074337"/>
<dbReference type="Pfam" id="PF00177">
    <property type="entry name" value="Ribosomal_S7"/>
    <property type="match status" value="1"/>
</dbReference>
<dbReference type="AlphaFoldDB" id="A0A140GYR7"/>
<dbReference type="GO" id="GO:0006412">
    <property type="term" value="P:translation"/>
    <property type="evidence" value="ECO:0007669"/>
    <property type="project" value="InterPro"/>
</dbReference>
<sequence>MSKPKPFVSNNVISRKYNRPDPLLRSWFVKKVVGGMPLKSRARNRALVYSAFRSIRLKARLARPALALGYLFHKLRPLFWVRVYRMGKRVKGIPYRVSPHKGYKHSVRWFLRAFRARKGSTLQERLEGELFDAFLGNSIMYKWRKNLTRSVARNRHNATYRW</sequence>
<evidence type="ECO:0000259" key="4">
    <source>
        <dbReference type="Pfam" id="PF00177"/>
    </source>
</evidence>
<dbReference type="GO" id="GO:1990904">
    <property type="term" value="C:ribonucleoprotein complex"/>
    <property type="evidence" value="ECO:0007669"/>
    <property type="project" value="UniProtKB-KW"/>
</dbReference>
<reference evidence="5" key="1">
    <citation type="journal article" date="2016" name="Sci. Rep.">
        <title>Comparative genomics of mitochondria in chlorarachniophyte algae: endosymbiotic gene transfer and organellar genome dynamics.</title>
        <authorList>
            <person name="Tanifuji G."/>
            <person name="Archibald J.M."/>
            <person name="Hashimoto T."/>
        </authorList>
    </citation>
    <scope>NUCLEOTIDE SEQUENCE</scope>
    <source>
        <strain evidence="5">CCMP622</strain>
    </source>
</reference>
<evidence type="ECO:0000313" key="5">
    <source>
        <dbReference type="EMBL" id="AMN87089.1"/>
    </source>
</evidence>
<dbReference type="InterPro" id="IPR000235">
    <property type="entry name" value="Ribosomal_uS7"/>
</dbReference>
<evidence type="ECO:0000256" key="2">
    <source>
        <dbReference type="ARBA" id="ARBA00022980"/>
    </source>
</evidence>
<dbReference type="InterPro" id="IPR036823">
    <property type="entry name" value="Ribosomal_uS7_dom_sf"/>
</dbReference>
<name>A0A140GYR7_9EUKA</name>
<organism evidence="5">
    <name type="scientific">Lotharella oceanica</name>
    <dbReference type="NCBI Taxonomy" id="641309"/>
    <lineage>
        <taxon>Eukaryota</taxon>
        <taxon>Sar</taxon>
        <taxon>Rhizaria</taxon>
        <taxon>Cercozoa</taxon>
        <taxon>Chlorarachniophyceae</taxon>
        <taxon>Lotharella</taxon>
    </lineage>
</organism>
<geneLocation type="mitochondrion" evidence="5"/>
<proteinExistence type="inferred from homology"/>
<dbReference type="Gene3D" id="1.10.455.10">
    <property type="entry name" value="Ribosomal protein S7 domain"/>
    <property type="match status" value="1"/>
</dbReference>
<dbReference type="RefSeq" id="YP_009240008.1">
    <property type="nucleotide sequence ID" value="NC_029731.1"/>
</dbReference>
<evidence type="ECO:0000256" key="1">
    <source>
        <dbReference type="ARBA" id="ARBA00007151"/>
    </source>
</evidence>
<comment type="similarity">
    <text evidence="1">Belongs to the universal ribosomal protein uS7 family.</text>
</comment>
<dbReference type="SUPFAM" id="SSF47973">
    <property type="entry name" value="Ribosomal protein S7"/>
    <property type="match status" value="1"/>
</dbReference>
<protein>
    <submittedName>
        <fullName evidence="5">Ribosomal protein S7</fullName>
    </submittedName>
</protein>
<dbReference type="GO" id="GO:0005840">
    <property type="term" value="C:ribosome"/>
    <property type="evidence" value="ECO:0007669"/>
    <property type="project" value="UniProtKB-KW"/>
</dbReference>
<feature type="domain" description="Small ribosomal subunit protein uS7" evidence="4">
    <location>
        <begin position="20"/>
        <end position="155"/>
    </location>
</feature>
<keyword evidence="2 5" id="KW-0689">Ribosomal protein</keyword>
<accession>A0A140GYR7</accession>
<gene>
    <name evidence="5" type="primary">rps7</name>
    <name evidence="5" type="ORF">AN617_40</name>
</gene>
<dbReference type="PIRSF" id="PIRSF002122">
    <property type="entry name" value="RPS7p_RPS7a_RPS5e_RPS7o"/>
    <property type="match status" value="1"/>
</dbReference>